<dbReference type="SUPFAM" id="SSF52540">
    <property type="entry name" value="P-loop containing nucleoside triphosphate hydrolases"/>
    <property type="match status" value="1"/>
</dbReference>
<dbReference type="PRINTS" id="PR00819">
    <property type="entry name" value="CBXCFQXSUPER"/>
</dbReference>
<feature type="domain" description="AAA+ ATPase" evidence="4">
    <location>
        <begin position="445"/>
        <end position="583"/>
    </location>
</feature>
<evidence type="ECO:0000313" key="5">
    <source>
        <dbReference type="EMBL" id="NEX01678.1"/>
    </source>
</evidence>
<reference evidence="5 6" key="1">
    <citation type="submission" date="2019-09" db="EMBL/GenBank/DDBJ databases">
        <authorList>
            <person name="Pidcock S.E."/>
            <person name="Huws S.A."/>
        </authorList>
    </citation>
    <scope>NUCLEOTIDE SEQUENCE [LARGE SCALE GENOMIC DNA]</scope>
    <source>
        <strain evidence="5 6">MZ8</strain>
    </source>
</reference>
<evidence type="ECO:0000313" key="6">
    <source>
        <dbReference type="Proteomes" id="UP000473091"/>
    </source>
</evidence>
<accession>A0A6M0LGI6</accession>
<dbReference type="Pfam" id="PF17866">
    <property type="entry name" value="AAA_lid_6"/>
    <property type="match status" value="1"/>
</dbReference>
<dbReference type="Pfam" id="PF00004">
    <property type="entry name" value="AAA"/>
    <property type="match status" value="1"/>
</dbReference>
<dbReference type="Gene3D" id="3.40.50.300">
    <property type="entry name" value="P-loop containing nucleotide triphosphate hydrolases"/>
    <property type="match status" value="1"/>
</dbReference>
<comment type="similarity">
    <text evidence="1">Belongs to the CbxX/CfxQ family.</text>
</comment>
<sequence>MQFYKISAIIIDNEKDEDTNKESRRRRQPAENRLRSNLARRCESYTADFIDKGYLFVSGGQYDDDFYMGMITREDIDIEFIVSNFFRKNKVEVSSLDIKETTLKEFNQLLIDADRYDFIDSDEDILREFKLDAIASPRRGPRYGHDFDEDIIRDIKNETIYKLASTYFTRETFIPELNRIFVNKENKYILGHPVDYIIESDDERTQIGMMKLLLQALYNAKRIKNRRYAEVVVDANTDFKKAWFESLYNSCAGGAVVLTMGDSDDNDDDDEISADYYYIEDLCKVIRRHSSDVLTIISMPRESTNLRLKLFEYTGAMSFVEIKEELAFDEDAITYLKKRAKEYKIRFDKKLLSSIETEHGYLVTELNGIFDEWYNQKLKNTVFSQYKDICCAKNEIKEAKVKGDAYNELNSMIGLKSAKKVITQALDCYKAQIIFKDKGLKEDSFCNHMIFTGNPGTAKTTVARLFARILKDNKVISKGQIIEVGRSDLVGKYVGWTAPTIKKIFKEASGGILFIDEAYSLVDDRDGSYGDEAINTIVQEMENHRDDVIVIFAGYPDKMEGFLDKNPGLRSRIAHYVHFEDYDTDELCQIAEFVAAKKGLCFDDKAKNKIRTIMEKACTQEDFGNGRYARNLVEKAKMAQNSRLVHMDYEAVTNDDVKRICEEDIELPVAFKKTSRQIGFITA</sequence>
<dbReference type="Proteomes" id="UP000473091">
    <property type="component" value="Unassembled WGS sequence"/>
</dbReference>
<protein>
    <submittedName>
        <fullName evidence="5">AAA family ATPase</fullName>
    </submittedName>
</protein>
<dbReference type="InterPro" id="IPR003959">
    <property type="entry name" value="ATPase_AAA_core"/>
</dbReference>
<dbReference type="AlphaFoldDB" id="A0A6M0LGI6"/>
<dbReference type="PANTHER" id="PTHR43392:SF2">
    <property type="entry name" value="AAA-TYPE ATPASE FAMILY PROTEIN _ ANKYRIN REPEAT FAMILY PROTEIN"/>
    <property type="match status" value="1"/>
</dbReference>
<organism evidence="5 6">
    <name type="scientific">Pseudobutyrivibrio xylanivorans</name>
    <dbReference type="NCBI Taxonomy" id="185007"/>
    <lineage>
        <taxon>Bacteria</taxon>
        <taxon>Bacillati</taxon>
        <taxon>Bacillota</taxon>
        <taxon>Clostridia</taxon>
        <taxon>Lachnospirales</taxon>
        <taxon>Lachnospiraceae</taxon>
        <taxon>Pseudobutyrivibrio</taxon>
    </lineage>
</organism>
<evidence type="ECO:0000256" key="2">
    <source>
        <dbReference type="ARBA" id="ARBA00022741"/>
    </source>
</evidence>
<comment type="caution">
    <text evidence="5">The sequence shown here is derived from an EMBL/GenBank/DDBJ whole genome shotgun (WGS) entry which is preliminary data.</text>
</comment>
<dbReference type="InterPro" id="IPR000641">
    <property type="entry name" value="CbxX/CfxQ"/>
</dbReference>
<dbReference type="Gene3D" id="1.10.8.60">
    <property type="match status" value="1"/>
</dbReference>
<gene>
    <name evidence="5" type="ORF">F0Q01_07285</name>
</gene>
<dbReference type="InterPro" id="IPR027417">
    <property type="entry name" value="P-loop_NTPase"/>
</dbReference>
<dbReference type="InterPro" id="IPR041627">
    <property type="entry name" value="AAA_lid_6"/>
</dbReference>
<dbReference type="FunFam" id="3.40.50.300:FF:000216">
    <property type="entry name" value="Type VII secretion ATPase EccA"/>
    <property type="match status" value="1"/>
</dbReference>
<dbReference type="RefSeq" id="WP_090487834.1">
    <property type="nucleotide sequence ID" value="NZ_VTVE01000002.1"/>
</dbReference>
<evidence type="ECO:0000259" key="4">
    <source>
        <dbReference type="SMART" id="SM00382"/>
    </source>
</evidence>
<dbReference type="EMBL" id="VTVE01000002">
    <property type="protein sequence ID" value="NEX01678.1"/>
    <property type="molecule type" value="Genomic_DNA"/>
</dbReference>
<dbReference type="GO" id="GO:0005524">
    <property type="term" value="F:ATP binding"/>
    <property type="evidence" value="ECO:0007669"/>
    <property type="project" value="UniProtKB-KW"/>
</dbReference>
<dbReference type="InterPro" id="IPR050773">
    <property type="entry name" value="CbxX/CfxQ_RuBisCO_ESX"/>
</dbReference>
<dbReference type="InterPro" id="IPR003593">
    <property type="entry name" value="AAA+_ATPase"/>
</dbReference>
<dbReference type="PANTHER" id="PTHR43392">
    <property type="entry name" value="AAA-TYPE ATPASE FAMILY PROTEIN / ANKYRIN REPEAT FAMILY PROTEIN"/>
    <property type="match status" value="1"/>
</dbReference>
<keyword evidence="2" id="KW-0547">Nucleotide-binding</keyword>
<reference evidence="5 6" key="2">
    <citation type="submission" date="2020-03" db="EMBL/GenBank/DDBJ databases">
        <title>Investigating the evolutionary divergence of the Butyrivibrio group.</title>
        <authorList>
            <person name="Skvortsov T."/>
            <person name="Santos F.G."/>
            <person name="Ting K.S."/>
            <person name="Creevey C.J."/>
        </authorList>
    </citation>
    <scope>NUCLEOTIDE SEQUENCE [LARGE SCALE GENOMIC DNA]</scope>
    <source>
        <strain evidence="5 6">MZ8</strain>
    </source>
</reference>
<keyword evidence="3" id="KW-0067">ATP-binding</keyword>
<name>A0A6M0LGI6_PSEXY</name>
<evidence type="ECO:0000256" key="3">
    <source>
        <dbReference type="ARBA" id="ARBA00022840"/>
    </source>
</evidence>
<dbReference type="GO" id="GO:0016887">
    <property type="term" value="F:ATP hydrolysis activity"/>
    <property type="evidence" value="ECO:0007669"/>
    <property type="project" value="InterPro"/>
</dbReference>
<proteinExistence type="inferred from homology"/>
<evidence type="ECO:0000256" key="1">
    <source>
        <dbReference type="ARBA" id="ARBA00010378"/>
    </source>
</evidence>
<dbReference type="SMART" id="SM00382">
    <property type="entry name" value="AAA"/>
    <property type="match status" value="1"/>
</dbReference>